<gene>
    <name evidence="4" type="ORF">LRS13_04505</name>
</gene>
<dbReference type="GO" id="GO:0032259">
    <property type="term" value="P:methylation"/>
    <property type="evidence" value="ECO:0007669"/>
    <property type="project" value="UniProtKB-KW"/>
</dbReference>
<keyword evidence="1 4" id="KW-0489">Methyltransferase</keyword>
<dbReference type="GO" id="GO:0008168">
    <property type="term" value="F:methyltransferase activity"/>
    <property type="evidence" value="ECO:0007669"/>
    <property type="project" value="UniProtKB-KW"/>
</dbReference>
<dbReference type="EMBL" id="CP088295">
    <property type="protein sequence ID" value="UUY04795.1"/>
    <property type="molecule type" value="Genomic_DNA"/>
</dbReference>
<keyword evidence="2" id="KW-0808">Transferase</keyword>
<protein>
    <submittedName>
        <fullName evidence="4">Class I SAM-dependent methyltransferase</fullName>
    </submittedName>
</protein>
<dbReference type="Proteomes" id="UP001058860">
    <property type="component" value="Chromosome"/>
</dbReference>
<dbReference type="RefSeq" id="WP_353865276.1">
    <property type="nucleotide sequence ID" value="NZ_CP088295.1"/>
</dbReference>
<dbReference type="SUPFAM" id="SSF53335">
    <property type="entry name" value="S-adenosyl-L-methionine-dependent methyltransferases"/>
    <property type="match status" value="1"/>
</dbReference>
<dbReference type="CDD" id="cd02440">
    <property type="entry name" value="AdoMet_MTases"/>
    <property type="match status" value="1"/>
</dbReference>
<evidence type="ECO:0000256" key="1">
    <source>
        <dbReference type="ARBA" id="ARBA00022603"/>
    </source>
</evidence>
<dbReference type="Pfam" id="PF13649">
    <property type="entry name" value="Methyltransf_25"/>
    <property type="match status" value="1"/>
</dbReference>
<keyword evidence="5" id="KW-1185">Reference proteome</keyword>
<accession>A0ABY5PJU3</accession>
<proteinExistence type="predicted"/>
<reference evidence="5" key="1">
    <citation type="submission" date="2021-11" db="EMBL/GenBank/DDBJ databases">
        <title>Cultivation dependent microbiological survey of springs from the worlds oldest radium mine currently devoted to the extraction of radon-saturated water.</title>
        <authorList>
            <person name="Kapinusova G."/>
            <person name="Smrhova T."/>
            <person name="Strejcek M."/>
            <person name="Suman J."/>
            <person name="Jani K."/>
            <person name="Pajer P."/>
            <person name="Uhlik O."/>
        </authorList>
    </citation>
    <scope>NUCLEOTIDE SEQUENCE [LARGE SCALE GENOMIC DNA]</scope>
    <source>
        <strain evidence="5">J379</strain>
    </source>
</reference>
<dbReference type="InterPro" id="IPR041698">
    <property type="entry name" value="Methyltransf_25"/>
</dbReference>
<dbReference type="InterPro" id="IPR029063">
    <property type="entry name" value="SAM-dependent_MTases_sf"/>
</dbReference>
<dbReference type="PANTHER" id="PTHR43861:SF1">
    <property type="entry name" value="TRANS-ACONITATE 2-METHYLTRANSFERASE"/>
    <property type="match status" value="1"/>
</dbReference>
<evidence type="ECO:0000259" key="3">
    <source>
        <dbReference type="Pfam" id="PF13649"/>
    </source>
</evidence>
<sequence length="229" mass="24991">MDYAATYDPELDFDRHYSLATVRRICDYVRPGDRVLELGCATGLMTAQLAAAGARVTVVDRSTAYLERVRARGLDGVEIVQADLQDLPPTGEHEHVVLANVLHELDDPVAVLATAAARLTSGGFVHTTLQNPQSIHRLAALELGLLDDVNEVAERGVQWGTKRLYTADELAALGRAAGLTEVHREGVMLKPLPNAQMAELPDTAVEGLIRVARHFPDHCAMNYLVMRHA</sequence>
<dbReference type="PANTHER" id="PTHR43861">
    <property type="entry name" value="TRANS-ACONITATE 2-METHYLTRANSFERASE-RELATED"/>
    <property type="match status" value="1"/>
</dbReference>
<evidence type="ECO:0000313" key="4">
    <source>
        <dbReference type="EMBL" id="UUY04795.1"/>
    </source>
</evidence>
<evidence type="ECO:0000313" key="5">
    <source>
        <dbReference type="Proteomes" id="UP001058860"/>
    </source>
</evidence>
<dbReference type="Gene3D" id="3.40.50.150">
    <property type="entry name" value="Vaccinia Virus protein VP39"/>
    <property type="match status" value="1"/>
</dbReference>
<evidence type="ECO:0000256" key="2">
    <source>
        <dbReference type="ARBA" id="ARBA00022679"/>
    </source>
</evidence>
<organism evidence="4 5">
    <name type="scientific">Svornostia abyssi</name>
    <dbReference type="NCBI Taxonomy" id="2898438"/>
    <lineage>
        <taxon>Bacteria</taxon>
        <taxon>Bacillati</taxon>
        <taxon>Actinomycetota</taxon>
        <taxon>Thermoleophilia</taxon>
        <taxon>Solirubrobacterales</taxon>
        <taxon>Baekduiaceae</taxon>
        <taxon>Svornostia</taxon>
    </lineage>
</organism>
<feature type="domain" description="Methyltransferase" evidence="3">
    <location>
        <begin position="35"/>
        <end position="123"/>
    </location>
</feature>
<name>A0ABY5PJU3_9ACTN</name>